<dbReference type="Proteomes" id="UP001147733">
    <property type="component" value="Unassembled WGS sequence"/>
</dbReference>
<organism evidence="1 2">
    <name type="scientific">Penicillium citrinum</name>
    <dbReference type="NCBI Taxonomy" id="5077"/>
    <lineage>
        <taxon>Eukaryota</taxon>
        <taxon>Fungi</taxon>
        <taxon>Dikarya</taxon>
        <taxon>Ascomycota</taxon>
        <taxon>Pezizomycotina</taxon>
        <taxon>Eurotiomycetes</taxon>
        <taxon>Eurotiomycetidae</taxon>
        <taxon>Eurotiales</taxon>
        <taxon>Aspergillaceae</taxon>
        <taxon>Penicillium</taxon>
    </lineage>
</organism>
<evidence type="ECO:0000313" key="2">
    <source>
        <dbReference type="Proteomes" id="UP001147733"/>
    </source>
</evidence>
<dbReference type="OrthoDB" id="545169at2759"/>
<dbReference type="GO" id="GO:0071949">
    <property type="term" value="F:FAD binding"/>
    <property type="evidence" value="ECO:0007669"/>
    <property type="project" value="InterPro"/>
</dbReference>
<protein>
    <recommendedName>
        <fullName evidence="3">Oleate hydratase</fullName>
    </recommendedName>
</protein>
<name>A0A9W9PA68_PENCI</name>
<dbReference type="InterPro" id="IPR036188">
    <property type="entry name" value="FAD/NAD-bd_sf"/>
</dbReference>
<reference evidence="1" key="2">
    <citation type="journal article" date="2023" name="IMA Fungus">
        <title>Comparative genomic study of the Penicillium genus elucidates a diverse pangenome and 15 lateral gene transfer events.</title>
        <authorList>
            <person name="Petersen C."/>
            <person name="Sorensen T."/>
            <person name="Nielsen M.R."/>
            <person name="Sondergaard T.E."/>
            <person name="Sorensen J.L."/>
            <person name="Fitzpatrick D.A."/>
            <person name="Frisvad J.C."/>
            <person name="Nielsen K.L."/>
        </authorList>
    </citation>
    <scope>NUCLEOTIDE SEQUENCE</scope>
    <source>
        <strain evidence="1">IBT 23319</strain>
    </source>
</reference>
<evidence type="ECO:0000313" key="1">
    <source>
        <dbReference type="EMBL" id="KAJ5240695.1"/>
    </source>
</evidence>
<dbReference type="AlphaFoldDB" id="A0A9W9PA68"/>
<evidence type="ECO:0008006" key="3">
    <source>
        <dbReference type="Google" id="ProtNLM"/>
    </source>
</evidence>
<dbReference type="PANTHER" id="PTHR37417">
    <property type="entry name" value="67 KDA MYOSIN-CROSS-REACTIVE ANTIGEN FAMILY PROTEIN (AFU_ORTHOLOGUE AFUA_5G09970)"/>
    <property type="match status" value="1"/>
</dbReference>
<gene>
    <name evidence="1" type="ORF">N7469_002286</name>
</gene>
<dbReference type="RefSeq" id="XP_056503700.1">
    <property type="nucleotide sequence ID" value="XM_056641206.1"/>
</dbReference>
<dbReference type="PANTHER" id="PTHR37417:SF4">
    <property type="entry name" value="67 KDA MYOSIN-CROSS-REACTIVE ANTIGEN FAMILY PROTEIN (AFU_ORTHOLOGUE AFUA_3G03570)"/>
    <property type="match status" value="1"/>
</dbReference>
<dbReference type="Pfam" id="PF06100">
    <property type="entry name" value="MCRA"/>
    <property type="match status" value="1"/>
</dbReference>
<proteinExistence type="predicted"/>
<dbReference type="GO" id="GO:0050151">
    <property type="term" value="F:oleate hydratase activity"/>
    <property type="evidence" value="ECO:0007669"/>
    <property type="project" value="InterPro"/>
</dbReference>
<dbReference type="GeneID" id="81380373"/>
<sequence length="544" mass="60495">MSPKVPVNRDPESIKAWLIGSGIASLAAAVHLIKDAKLPGSNIHILDRHEKSGGGITSSGDSENGFVIHPGSLPYFHAECVENLLSLVPKTQGSDESLLDSIRDFEVGEAPPLGRVANTRFIRNKGDSSERSNADQLSIGPYHRLQLMKVLLENEFLLGRNRIQDYFGDEFFGSDFWVLWSTTFALRPWHSAIEFQRCLRKHLPDIHSLNNVKSLDRTRYTLYESVILPISAYLLSEGVNFHFNAKVVDVRMNSNDDCHSGSNTVTELILRENNEEQTIKVNSTDITIVTLGSPNSGAQLGTNFEPPLQPSDPDDFTYGDWSLWFHLAQKAPKFGSPLNFNSSVGQSTLVTFTATLYDPQFMYLYRMLTHDVAGSGALVSFPDSNWLLSISVPHQPVFSNQPTHTYVIWGYGLRPEKMGNVVDKPMANCSGEEIMTELLSHLNFPVESILPRSNTIPCLLPLATSTLLPRHVKDRPEVLPPNTTNIAVVGQFTEIPRETTFSIEYSVRGAQTAVYQLMGLKKSVPKVKTNILLDVFDLLAEGIK</sequence>
<reference evidence="1" key="1">
    <citation type="submission" date="2022-11" db="EMBL/GenBank/DDBJ databases">
        <authorList>
            <person name="Petersen C."/>
        </authorList>
    </citation>
    <scope>NUCLEOTIDE SEQUENCE</scope>
    <source>
        <strain evidence="1">IBT 23319</strain>
    </source>
</reference>
<dbReference type="GO" id="GO:0006631">
    <property type="term" value="P:fatty acid metabolic process"/>
    <property type="evidence" value="ECO:0007669"/>
    <property type="project" value="InterPro"/>
</dbReference>
<dbReference type="InterPro" id="IPR010354">
    <property type="entry name" value="Oleate_hydratase"/>
</dbReference>
<dbReference type="EMBL" id="JAPQKT010000002">
    <property type="protein sequence ID" value="KAJ5240695.1"/>
    <property type="molecule type" value="Genomic_DNA"/>
</dbReference>
<comment type="caution">
    <text evidence="1">The sequence shown here is derived from an EMBL/GenBank/DDBJ whole genome shotgun (WGS) entry which is preliminary data.</text>
</comment>
<dbReference type="Gene3D" id="3.50.50.60">
    <property type="entry name" value="FAD/NAD(P)-binding domain"/>
    <property type="match status" value="3"/>
</dbReference>
<keyword evidence="2" id="KW-1185">Reference proteome</keyword>
<accession>A0A9W9PA68</accession>
<dbReference type="SUPFAM" id="SSF51905">
    <property type="entry name" value="FAD/NAD(P)-binding domain"/>
    <property type="match status" value="1"/>
</dbReference>